<feature type="transmembrane region" description="Helical" evidence="1">
    <location>
        <begin position="49"/>
        <end position="75"/>
    </location>
</feature>
<reference evidence="2 3" key="1">
    <citation type="submission" date="2024-04" db="EMBL/GenBank/DDBJ databases">
        <title>The reference genome of an endangered Asteraceae, Deinandra increscens subsp. villosa, native to the Central Coast of California.</title>
        <authorList>
            <person name="Guilliams M."/>
            <person name="Hasenstab-Lehman K."/>
            <person name="Meyer R."/>
            <person name="Mcevoy S."/>
        </authorList>
    </citation>
    <scope>NUCLEOTIDE SEQUENCE [LARGE SCALE GENOMIC DNA]</scope>
    <source>
        <tissue evidence="2">Leaf</tissue>
    </source>
</reference>
<gene>
    <name evidence="2" type="ORF">SSX86_019830</name>
</gene>
<evidence type="ECO:0000313" key="3">
    <source>
        <dbReference type="Proteomes" id="UP001408789"/>
    </source>
</evidence>
<evidence type="ECO:0000256" key="1">
    <source>
        <dbReference type="SAM" id="Phobius"/>
    </source>
</evidence>
<evidence type="ECO:0008006" key="4">
    <source>
        <dbReference type="Google" id="ProtNLM"/>
    </source>
</evidence>
<keyword evidence="1" id="KW-0812">Transmembrane</keyword>
<dbReference type="Proteomes" id="UP001408789">
    <property type="component" value="Unassembled WGS sequence"/>
</dbReference>
<name>A0AAP0CYN9_9ASTR</name>
<proteinExistence type="predicted"/>
<keyword evidence="3" id="KW-1185">Reference proteome</keyword>
<keyword evidence="1" id="KW-1133">Transmembrane helix</keyword>
<protein>
    <recommendedName>
        <fullName evidence="4">Transmembrane protein</fullName>
    </recommendedName>
</protein>
<evidence type="ECO:0000313" key="2">
    <source>
        <dbReference type="EMBL" id="KAK9062642.1"/>
    </source>
</evidence>
<organism evidence="2 3">
    <name type="scientific">Deinandra increscens subsp. villosa</name>
    <dbReference type="NCBI Taxonomy" id="3103831"/>
    <lineage>
        <taxon>Eukaryota</taxon>
        <taxon>Viridiplantae</taxon>
        <taxon>Streptophyta</taxon>
        <taxon>Embryophyta</taxon>
        <taxon>Tracheophyta</taxon>
        <taxon>Spermatophyta</taxon>
        <taxon>Magnoliopsida</taxon>
        <taxon>eudicotyledons</taxon>
        <taxon>Gunneridae</taxon>
        <taxon>Pentapetalae</taxon>
        <taxon>asterids</taxon>
        <taxon>campanulids</taxon>
        <taxon>Asterales</taxon>
        <taxon>Asteraceae</taxon>
        <taxon>Asteroideae</taxon>
        <taxon>Heliantheae alliance</taxon>
        <taxon>Madieae</taxon>
        <taxon>Madiinae</taxon>
        <taxon>Deinandra</taxon>
    </lineage>
</organism>
<comment type="caution">
    <text evidence="2">The sequence shown here is derived from an EMBL/GenBank/DDBJ whole genome shotgun (WGS) entry which is preliminary data.</text>
</comment>
<keyword evidence="1" id="KW-0472">Membrane</keyword>
<sequence>MPTTAEQPHLNGAFYGPLIQLKSKSNNRLGDGGSCNPLTCCFSCICSCVLNLICQIFFTVAIFLAVIGLIFWFLFRPNVPKFHVDDVTLIVIVSF</sequence>
<dbReference type="EMBL" id="JBCNJP010000019">
    <property type="protein sequence ID" value="KAK9062642.1"/>
    <property type="molecule type" value="Genomic_DNA"/>
</dbReference>
<dbReference type="AlphaFoldDB" id="A0AAP0CYN9"/>
<accession>A0AAP0CYN9</accession>